<dbReference type="GO" id="GO:0006355">
    <property type="term" value="P:regulation of DNA-templated transcription"/>
    <property type="evidence" value="ECO:0007669"/>
    <property type="project" value="InterPro"/>
</dbReference>
<gene>
    <name evidence="2" type="ORF">KB893_017820</name>
    <name evidence="1" type="ORF">KB893_14395</name>
</gene>
<dbReference type="SUPFAM" id="SSF47598">
    <property type="entry name" value="Ribbon-helix-helix"/>
    <property type="match status" value="1"/>
</dbReference>
<name>A0A8J8B0S0_9GAMM</name>
<sequence length="82" mass="9171">MADILLRDIDPEMAERIKAMARERDWPIHDVILHLLRQGLGMAAPLPPMPGDIARLGGAWDDSEARAFDEAMRALRALPGER</sequence>
<dbReference type="EMBL" id="JAGQFT010000164">
    <property type="protein sequence ID" value="MBR0563693.1"/>
    <property type="molecule type" value="Genomic_DNA"/>
</dbReference>
<organism evidence="1">
    <name type="scientific">Coralloluteibacterium stylophorae</name>
    <dbReference type="NCBI Taxonomy" id="1776034"/>
    <lineage>
        <taxon>Bacteria</taxon>
        <taxon>Pseudomonadati</taxon>
        <taxon>Pseudomonadota</taxon>
        <taxon>Gammaproteobacteria</taxon>
        <taxon>Lysobacterales</taxon>
        <taxon>Lysobacteraceae</taxon>
        <taxon>Coralloluteibacterium</taxon>
    </lineage>
</organism>
<dbReference type="EMBL" id="JAGQFT020000018">
    <property type="protein sequence ID" value="MBS7458995.1"/>
    <property type="molecule type" value="Genomic_DNA"/>
</dbReference>
<evidence type="ECO:0000313" key="2">
    <source>
        <dbReference type="EMBL" id="MBS7458995.1"/>
    </source>
</evidence>
<evidence type="ECO:0000313" key="3">
    <source>
        <dbReference type="Proteomes" id="UP000675747"/>
    </source>
</evidence>
<protein>
    <submittedName>
        <fullName evidence="1">Uncharacterized protein</fullName>
    </submittedName>
</protein>
<dbReference type="Proteomes" id="UP000675747">
    <property type="component" value="Unassembled WGS sequence"/>
</dbReference>
<keyword evidence="3" id="KW-1185">Reference proteome</keyword>
<dbReference type="InterPro" id="IPR010985">
    <property type="entry name" value="Ribbon_hlx_hlx"/>
</dbReference>
<comment type="caution">
    <text evidence="1">The sequence shown here is derived from an EMBL/GenBank/DDBJ whole genome shotgun (WGS) entry which is preliminary data.</text>
</comment>
<dbReference type="RefSeq" id="WP_211927591.1">
    <property type="nucleotide sequence ID" value="NZ_JAGQFT020000018.1"/>
</dbReference>
<dbReference type="AlphaFoldDB" id="A0A8J8B0S0"/>
<accession>A0A8J8B0S0</accession>
<evidence type="ECO:0000313" key="1">
    <source>
        <dbReference type="EMBL" id="MBR0563693.1"/>
    </source>
</evidence>
<reference evidence="2 3" key="1">
    <citation type="journal article" date="2021" name="Microbiol. Resour. Announc.">
        <title>Draft Genome Sequence of Coralloluteibacterium stylophorae LMG 29479T.</title>
        <authorList>
            <person name="Karlyshev A.V."/>
            <person name="Kudryashova E.B."/>
            <person name="Ariskina E.V."/>
            <person name="Conroy A.P."/>
            <person name="Abidueva E.Y."/>
        </authorList>
    </citation>
    <scope>NUCLEOTIDE SEQUENCE [LARGE SCALE GENOMIC DNA]</scope>
    <source>
        <strain evidence="2 3">LMG 29479</strain>
    </source>
</reference>
<reference evidence="1" key="2">
    <citation type="submission" date="2021-04" db="EMBL/GenBank/DDBJ databases">
        <authorList>
            <person name="Karlyshev A.V."/>
        </authorList>
    </citation>
    <scope>NUCLEOTIDE SEQUENCE</scope>
    <source>
        <strain evidence="1">LMG 29479</strain>
    </source>
</reference>
<proteinExistence type="predicted"/>